<sequence length="257" mass="26780">MSTDTTGRGSDAGGPIGVPNTPGAGTSGGFREDAAVAARLTVPVAMGYLPLGAAFGILLVSQGLSWFWAPTTALVVFAGSLEFLAVSMVTSGLGLAAIAMTTFLVNFRHVFYGLSFPLQLLAGPVQRGYGIFALTDETYSLLAANPDEELNGRRITLIQLFSHGYWVVGSLTGALASTALPDDIKGVEFALTALFTVLAWDHARKRSNLRPVLYGLASAVVAAVVGGEQFLTTAVAAFLLLLVGDYLITVRAKSAHA</sequence>
<evidence type="ECO:0000256" key="5">
    <source>
        <dbReference type="ARBA" id="ARBA00022692"/>
    </source>
</evidence>
<keyword evidence="3" id="KW-0813">Transport</keyword>
<dbReference type="OrthoDB" id="3181706at2"/>
<gene>
    <name evidence="10" type="ORF">SAZU_3106</name>
</gene>
<keyword evidence="4" id="KW-1003">Cell membrane</keyword>
<dbReference type="InterPro" id="IPR011606">
    <property type="entry name" value="Brnchd-chn_aa_trnsp_permease"/>
</dbReference>
<dbReference type="GO" id="GO:0005886">
    <property type="term" value="C:plasma membrane"/>
    <property type="evidence" value="ECO:0007669"/>
    <property type="project" value="UniProtKB-SubCell"/>
</dbReference>
<evidence type="ECO:0000256" key="2">
    <source>
        <dbReference type="ARBA" id="ARBA00010735"/>
    </source>
</evidence>
<feature type="transmembrane region" description="Helical" evidence="9">
    <location>
        <begin position="212"/>
        <end position="243"/>
    </location>
</feature>
<reference evidence="10" key="1">
    <citation type="journal article" date="2015" name="Genome Announc.">
        <title>Draft Genome Sequence of Thiostrepton-Producing Streptomyces azureus ATCC 14921.</title>
        <authorList>
            <person name="Sakihara K."/>
            <person name="Maeda J."/>
            <person name="Tashiro K."/>
            <person name="Fujino Y."/>
            <person name="Kuhara S."/>
            <person name="Ohshima T."/>
            <person name="Ogata S."/>
            <person name="Doi K."/>
        </authorList>
    </citation>
    <scope>NUCLEOTIDE SEQUENCE [LARGE SCALE GENOMIC DNA]</scope>
    <source>
        <strain evidence="10">ATCC14921</strain>
    </source>
</reference>
<name>A0A0K8PLJ4_STRAJ</name>
<dbReference type="GO" id="GO:1903785">
    <property type="term" value="P:L-valine transmembrane transport"/>
    <property type="evidence" value="ECO:0007669"/>
    <property type="project" value="TreeGrafter"/>
</dbReference>
<proteinExistence type="inferred from homology"/>
<comment type="subcellular location">
    <subcellularLocation>
        <location evidence="1">Cell membrane</location>
        <topology evidence="1">Multi-pass membrane protein</topology>
    </subcellularLocation>
</comment>
<evidence type="ECO:0000313" key="10">
    <source>
        <dbReference type="EMBL" id="GAP48279.1"/>
    </source>
</evidence>
<feature type="transmembrane region" description="Helical" evidence="9">
    <location>
        <begin position="48"/>
        <end position="69"/>
    </location>
</feature>
<feature type="region of interest" description="Disordered" evidence="8">
    <location>
        <begin position="1"/>
        <end position="23"/>
    </location>
</feature>
<evidence type="ECO:0000256" key="3">
    <source>
        <dbReference type="ARBA" id="ARBA00022448"/>
    </source>
</evidence>
<keyword evidence="7 9" id="KW-0472">Membrane</keyword>
<evidence type="ECO:0000256" key="7">
    <source>
        <dbReference type="ARBA" id="ARBA00023136"/>
    </source>
</evidence>
<dbReference type="RefSeq" id="WP_099054600.1">
    <property type="nucleotide sequence ID" value="NZ_DF968255.1"/>
</dbReference>
<evidence type="ECO:0000313" key="11">
    <source>
        <dbReference type="Proteomes" id="UP000053859"/>
    </source>
</evidence>
<keyword evidence="11" id="KW-1185">Reference proteome</keyword>
<dbReference type="PANTHER" id="PTHR34979:SF1">
    <property type="entry name" value="INNER MEMBRANE PROTEIN YGAZ"/>
    <property type="match status" value="1"/>
</dbReference>
<dbReference type="PATRIC" id="fig|146537.3.peg.3284"/>
<keyword evidence="6 9" id="KW-1133">Transmembrane helix</keyword>
<dbReference type="EMBL" id="DF968255">
    <property type="protein sequence ID" value="GAP48279.1"/>
    <property type="molecule type" value="Genomic_DNA"/>
</dbReference>
<evidence type="ECO:0000256" key="4">
    <source>
        <dbReference type="ARBA" id="ARBA00022475"/>
    </source>
</evidence>
<evidence type="ECO:0000256" key="9">
    <source>
        <dbReference type="SAM" id="Phobius"/>
    </source>
</evidence>
<protein>
    <submittedName>
        <fullName evidence="10">AzlC family protein</fullName>
    </submittedName>
</protein>
<dbReference type="PANTHER" id="PTHR34979">
    <property type="entry name" value="INNER MEMBRANE PROTEIN YGAZ"/>
    <property type="match status" value="1"/>
</dbReference>
<evidence type="ECO:0000256" key="8">
    <source>
        <dbReference type="SAM" id="MobiDB-lite"/>
    </source>
</evidence>
<keyword evidence="5 9" id="KW-0812">Transmembrane</keyword>
<comment type="similarity">
    <text evidence="2">Belongs to the AzlC family.</text>
</comment>
<feature type="transmembrane region" description="Helical" evidence="9">
    <location>
        <begin position="81"/>
        <end position="105"/>
    </location>
</feature>
<accession>A0A0K8PLJ4</accession>
<evidence type="ECO:0000256" key="6">
    <source>
        <dbReference type="ARBA" id="ARBA00022989"/>
    </source>
</evidence>
<dbReference type="AlphaFoldDB" id="A0A0K8PLJ4"/>
<organism evidence="10 11">
    <name type="scientific">Streptomyces azureus</name>
    <dbReference type="NCBI Taxonomy" id="146537"/>
    <lineage>
        <taxon>Bacteria</taxon>
        <taxon>Bacillati</taxon>
        <taxon>Actinomycetota</taxon>
        <taxon>Actinomycetes</taxon>
        <taxon>Kitasatosporales</taxon>
        <taxon>Streptomycetaceae</taxon>
        <taxon>Streptomyces</taxon>
    </lineage>
</organism>
<dbReference type="Pfam" id="PF03591">
    <property type="entry name" value="AzlC"/>
    <property type="match status" value="1"/>
</dbReference>
<dbReference type="Proteomes" id="UP000053859">
    <property type="component" value="Unassembled WGS sequence"/>
</dbReference>
<evidence type="ECO:0000256" key="1">
    <source>
        <dbReference type="ARBA" id="ARBA00004651"/>
    </source>
</evidence>